<comment type="caution">
    <text evidence="2">The sequence shown here is derived from an EMBL/GenBank/DDBJ whole genome shotgun (WGS) entry which is preliminary data.</text>
</comment>
<dbReference type="InterPro" id="IPR035437">
    <property type="entry name" value="SNase_OB-fold_sf"/>
</dbReference>
<name>A0A533I2W9_PARDE</name>
<proteinExistence type="predicted"/>
<sequence length="135" mass="14435">MSGGWVKTVVMMTGLALAVTGCRAPMGVDPAEIQVVDGDTIRWQGQRIRLQGLDTPELFSPQCPAELAAARAARDALRGRLAAAQRAELRIAPELDRYGRGLARLALDGEDVARAMIRVGHARPYDGGARPGWCG</sequence>
<evidence type="ECO:0000313" key="2">
    <source>
        <dbReference type="EMBL" id="TKW65403.1"/>
    </source>
</evidence>
<dbReference type="Proteomes" id="UP000315344">
    <property type="component" value="Unassembled WGS sequence"/>
</dbReference>
<evidence type="ECO:0000313" key="3">
    <source>
        <dbReference type="Proteomes" id="UP000315344"/>
    </source>
</evidence>
<dbReference type="InterPro" id="IPR016071">
    <property type="entry name" value="Staphylococal_nuclease_OB-fold"/>
</dbReference>
<dbReference type="PROSITE" id="PS51257">
    <property type="entry name" value="PROKAR_LIPOPROTEIN"/>
    <property type="match status" value="1"/>
</dbReference>
<accession>A0A533I2W9</accession>
<dbReference type="Gene3D" id="2.40.50.90">
    <property type="match status" value="1"/>
</dbReference>
<evidence type="ECO:0000259" key="1">
    <source>
        <dbReference type="PROSITE" id="PS50830"/>
    </source>
</evidence>
<dbReference type="SUPFAM" id="SSF50199">
    <property type="entry name" value="Staphylococcal nuclease"/>
    <property type="match status" value="1"/>
</dbReference>
<protein>
    <submittedName>
        <fullName evidence="2">Thermonuclease family protein</fullName>
    </submittedName>
</protein>
<reference evidence="2 3" key="1">
    <citation type="journal article" date="2017" name="Nat. Commun.">
        <title>In situ click chemistry generation of cyclooxygenase-2 inhibitors.</title>
        <authorList>
            <person name="Bhardwaj A."/>
            <person name="Kaur J."/>
            <person name="Wuest M."/>
            <person name="Wuest F."/>
        </authorList>
    </citation>
    <scope>NUCLEOTIDE SEQUENCE [LARGE SCALE GENOMIC DNA]</scope>
    <source>
        <strain evidence="2">S2_012_000_R3_94</strain>
    </source>
</reference>
<dbReference type="Pfam" id="PF00565">
    <property type="entry name" value="SNase"/>
    <property type="match status" value="1"/>
</dbReference>
<feature type="domain" description="TNase-like" evidence="1">
    <location>
        <begin position="34"/>
        <end position="125"/>
    </location>
</feature>
<dbReference type="AlphaFoldDB" id="A0A533I2W9"/>
<gene>
    <name evidence="2" type="ORF">DI616_14610</name>
</gene>
<dbReference type="EMBL" id="VAFL01000013">
    <property type="protein sequence ID" value="TKW65403.1"/>
    <property type="molecule type" value="Genomic_DNA"/>
</dbReference>
<organism evidence="2 3">
    <name type="scientific">Paracoccus denitrificans</name>
    <dbReference type="NCBI Taxonomy" id="266"/>
    <lineage>
        <taxon>Bacteria</taxon>
        <taxon>Pseudomonadati</taxon>
        <taxon>Pseudomonadota</taxon>
        <taxon>Alphaproteobacteria</taxon>
        <taxon>Rhodobacterales</taxon>
        <taxon>Paracoccaceae</taxon>
        <taxon>Paracoccus</taxon>
    </lineage>
</organism>
<dbReference type="PROSITE" id="PS50830">
    <property type="entry name" value="TNASE_3"/>
    <property type="match status" value="1"/>
</dbReference>